<evidence type="ECO:0000256" key="7">
    <source>
        <dbReference type="ARBA" id="ARBA00022660"/>
    </source>
</evidence>
<comment type="function">
    <text evidence="1">Accessory subunit of the mitochondrial membrane respiratory chain NADH dehydrogenase (Complex I), that is believed not to be involved in catalysis. Complex I functions in the transfer of electrons from NADH to the respiratory chain. The immediate electron acceptor for the enzyme is believed to be ubiquinone.</text>
</comment>
<evidence type="ECO:0000256" key="8">
    <source>
        <dbReference type="ARBA" id="ARBA00022792"/>
    </source>
</evidence>
<keyword evidence="11" id="KW-0472">Membrane</keyword>
<dbReference type="AlphaFoldDB" id="A0A6G1S7M7"/>
<evidence type="ECO:0000256" key="3">
    <source>
        <dbReference type="ARBA" id="ARBA00004637"/>
    </source>
</evidence>
<evidence type="ECO:0000256" key="12">
    <source>
        <dbReference type="ARBA" id="ARBA00023157"/>
    </source>
</evidence>
<keyword evidence="10" id="KW-0496">Mitochondrion</keyword>
<evidence type="ECO:0000256" key="9">
    <source>
        <dbReference type="ARBA" id="ARBA00022982"/>
    </source>
</evidence>
<keyword evidence="8" id="KW-0999">Mitochondrion inner membrane</keyword>
<reference evidence="13" key="1">
    <citation type="submission" date="2018-10" db="EMBL/GenBank/DDBJ databases">
        <title>Transcriptome assembly of Aceria tosichella (Wheat curl mite) Type 2.</title>
        <authorList>
            <person name="Scully E.D."/>
            <person name="Geib S.M."/>
            <person name="Palmer N.A."/>
            <person name="Gupta A.K."/>
            <person name="Sarath G."/>
            <person name="Tatineni S."/>
        </authorList>
    </citation>
    <scope>NUCLEOTIDE SEQUENCE</scope>
    <source>
        <strain evidence="13">LincolnNE</strain>
    </source>
</reference>
<keyword evidence="9" id="KW-0249">Electron transport</keyword>
<evidence type="ECO:0000256" key="11">
    <source>
        <dbReference type="ARBA" id="ARBA00023136"/>
    </source>
</evidence>
<evidence type="ECO:0000256" key="10">
    <source>
        <dbReference type="ARBA" id="ARBA00023128"/>
    </source>
</evidence>
<dbReference type="InterPro" id="IPR008698">
    <property type="entry name" value="NDUB7"/>
</dbReference>
<dbReference type="Pfam" id="PF05676">
    <property type="entry name" value="NDUF_B7"/>
    <property type="match status" value="1"/>
</dbReference>
<keyword evidence="6" id="KW-0813">Transport</keyword>
<sequence length="125" mass="15027">MGILDTVGWFLSPHLWRQDEPDGHSPIKYDPQFGFKEPREERKIPMTKEEMDSCNLEPTARDFCAHIQIQWRTCIKANMPFWYKCKGLKKELNHCYWEEKIHDMKEFEREKRLNARERRLAAGAS</sequence>
<protein>
    <recommendedName>
        <fullName evidence="5">NADH dehydrogenase [ubiquinone] 1 beta subcomplex subunit 7</fullName>
    </recommendedName>
</protein>
<dbReference type="EMBL" id="GGYP01001169">
    <property type="protein sequence ID" value="MDE45940.1"/>
    <property type="molecule type" value="Transcribed_RNA"/>
</dbReference>
<evidence type="ECO:0000256" key="6">
    <source>
        <dbReference type="ARBA" id="ARBA00022448"/>
    </source>
</evidence>
<evidence type="ECO:0000256" key="4">
    <source>
        <dbReference type="ARBA" id="ARBA00008006"/>
    </source>
</evidence>
<proteinExistence type="inferred from homology"/>
<evidence type="ECO:0000256" key="5">
    <source>
        <dbReference type="ARBA" id="ARBA00018677"/>
    </source>
</evidence>
<accession>A0A6G1S7M7</accession>
<comment type="subcellular location">
    <subcellularLocation>
        <location evidence="3">Mitochondrion inner membrane</location>
        <topology evidence="3">Peripheral membrane protein</topology>
    </subcellularLocation>
    <subcellularLocation>
        <location evidence="2">Mitochondrion intermembrane space</location>
    </subcellularLocation>
</comment>
<evidence type="ECO:0000313" key="13">
    <source>
        <dbReference type="EMBL" id="MDE45940.1"/>
    </source>
</evidence>
<gene>
    <name evidence="13" type="ORF">g.2497</name>
</gene>
<keyword evidence="13" id="KW-0830">Ubiquinone</keyword>
<dbReference type="PANTHER" id="PTHR20900:SF0">
    <property type="entry name" value="NADH DEHYDROGENASE [UBIQUINONE] 1 BETA SUBCOMPLEX SUBUNIT 7"/>
    <property type="match status" value="1"/>
</dbReference>
<dbReference type="PANTHER" id="PTHR20900">
    <property type="entry name" value="NADH:UBIQUINONE OXIDOREDUCTASE B18-LIKE SUBUNIT"/>
    <property type="match status" value="1"/>
</dbReference>
<name>A0A6G1S7M7_9ACAR</name>
<keyword evidence="7" id="KW-0679">Respiratory chain</keyword>
<dbReference type="GO" id="GO:0005743">
    <property type="term" value="C:mitochondrial inner membrane"/>
    <property type="evidence" value="ECO:0007669"/>
    <property type="project" value="UniProtKB-SubCell"/>
</dbReference>
<evidence type="ECO:0000256" key="1">
    <source>
        <dbReference type="ARBA" id="ARBA00003195"/>
    </source>
</evidence>
<organism evidence="13">
    <name type="scientific">Aceria tosichella</name>
    <name type="common">wheat curl mite</name>
    <dbReference type="NCBI Taxonomy" id="561515"/>
    <lineage>
        <taxon>Eukaryota</taxon>
        <taxon>Metazoa</taxon>
        <taxon>Ecdysozoa</taxon>
        <taxon>Arthropoda</taxon>
        <taxon>Chelicerata</taxon>
        <taxon>Arachnida</taxon>
        <taxon>Acari</taxon>
        <taxon>Acariformes</taxon>
        <taxon>Trombidiformes</taxon>
        <taxon>Prostigmata</taxon>
        <taxon>Eupodina</taxon>
        <taxon>Eriophyoidea</taxon>
        <taxon>Eriophyidae</taxon>
        <taxon>Eriophyinae</taxon>
        <taxon>Aceriini</taxon>
        <taxon>Aceria</taxon>
    </lineage>
</organism>
<evidence type="ECO:0000256" key="2">
    <source>
        <dbReference type="ARBA" id="ARBA00004569"/>
    </source>
</evidence>
<keyword evidence="12" id="KW-1015">Disulfide bond</keyword>
<comment type="similarity">
    <text evidence="4">Belongs to the complex I NDUFB7 subunit family.</text>
</comment>
<dbReference type="GO" id="GO:0005758">
    <property type="term" value="C:mitochondrial intermembrane space"/>
    <property type="evidence" value="ECO:0007669"/>
    <property type="project" value="UniProtKB-SubCell"/>
</dbReference>